<dbReference type="FunCoup" id="S0EYF9">
    <property type="interactions" value="335"/>
</dbReference>
<evidence type="ECO:0000256" key="11">
    <source>
        <dbReference type="ARBA" id="ARBA00022984"/>
    </source>
</evidence>
<keyword evidence="13 16" id="KW-0131">Cell cycle</keyword>
<dbReference type="Gene3D" id="3.90.78.10">
    <property type="entry name" value="UDP-N-acetylenolpyruvoylglucosamine reductase, C-terminal domain"/>
    <property type="match status" value="1"/>
</dbReference>
<keyword evidence="8 16" id="KW-0274">FAD</keyword>
<sequence>MLNISSVTGAWERAIKQLPNSLRCRIHRQEPLRYYTTLRVGGPADFFFVATDIASLAEIVQLAQTEKLPYVVLGEGSNVCVADTGVRGLVVLNKAYEVEIASLCRVATGYNFMRLFIKTLQASLSGLEWGVGIPGTVGGALVSNAGAYRGNIGPLVQRLEVVENGERKWVGPEWMEFSYRDSRLRQPNRPPATLLQVELQLAKGDQAQIRERARDYQMQRIRKQPWLPSAGSFFKNIENNHALAASLPHLPEPLKQMGRIPAAYLSELCGCKGYTVGGACVSTRHANFIVNRGGATAAQIRAVAEYVKAKVFERFGVLLEEEVLYIGDWPPKF</sequence>
<keyword evidence="14 16" id="KW-0961">Cell wall biogenesis/degradation</keyword>
<evidence type="ECO:0000256" key="9">
    <source>
        <dbReference type="ARBA" id="ARBA00022857"/>
    </source>
</evidence>
<comment type="function">
    <text evidence="2 16">Cell wall formation.</text>
</comment>
<comment type="similarity">
    <text evidence="16">Belongs to the MurB family.</text>
</comment>
<keyword evidence="9 16" id="KW-0521">NADP</keyword>
<dbReference type="InParanoid" id="S0EYF9"/>
<protein>
    <recommendedName>
        <fullName evidence="16">UDP-N-acetylenolpyruvoylglucosamine reductase</fullName>
        <ecNumber evidence="16">1.3.1.98</ecNumber>
    </recommendedName>
    <alternativeName>
        <fullName evidence="16">UDP-N-acetylmuramate dehydrogenase</fullName>
    </alternativeName>
</protein>
<name>S0EYF9_CHTCT</name>
<dbReference type="GO" id="GO:0071555">
    <property type="term" value="P:cell wall organization"/>
    <property type="evidence" value="ECO:0007669"/>
    <property type="project" value="UniProtKB-KW"/>
</dbReference>
<dbReference type="GO" id="GO:0008360">
    <property type="term" value="P:regulation of cell shape"/>
    <property type="evidence" value="ECO:0007669"/>
    <property type="project" value="UniProtKB-KW"/>
</dbReference>
<evidence type="ECO:0000259" key="17">
    <source>
        <dbReference type="PROSITE" id="PS51387"/>
    </source>
</evidence>
<evidence type="ECO:0000256" key="10">
    <source>
        <dbReference type="ARBA" id="ARBA00022960"/>
    </source>
</evidence>
<comment type="subcellular location">
    <subcellularLocation>
        <location evidence="3 16">Cytoplasm</location>
    </subcellularLocation>
</comment>
<reference evidence="19" key="1">
    <citation type="submission" date="2013-03" db="EMBL/GenBank/DDBJ databases">
        <title>Genome sequence of Chthonomonas calidirosea, the first sequenced genome from the Armatimonadetes phylum (formally candidate division OP10).</title>
        <authorList>
            <person name="Lee K.C.Y."/>
            <person name="Morgan X.C."/>
            <person name="Dunfield P.F."/>
            <person name="Tamas I."/>
            <person name="Houghton K.M."/>
            <person name="Vyssotski M."/>
            <person name="Ryan J.L.J."/>
            <person name="Lagutin K."/>
            <person name="McDonald I.R."/>
            <person name="Stott M.B."/>
        </authorList>
    </citation>
    <scope>NUCLEOTIDE SEQUENCE [LARGE SCALE GENOMIC DNA]</scope>
    <source>
        <strain evidence="19">DSM 23976 / ICMP 18418 / T49</strain>
    </source>
</reference>
<dbReference type="HOGENOM" id="CLU_035304_1_1_0"/>
<keyword evidence="10 16" id="KW-0133">Cell shape</keyword>
<dbReference type="InterPro" id="IPR003170">
    <property type="entry name" value="MurB"/>
</dbReference>
<comment type="catalytic activity">
    <reaction evidence="15 16">
        <text>UDP-N-acetyl-alpha-D-muramate + NADP(+) = UDP-N-acetyl-3-O-(1-carboxyvinyl)-alpha-D-glucosamine + NADPH + H(+)</text>
        <dbReference type="Rhea" id="RHEA:12248"/>
        <dbReference type="ChEBI" id="CHEBI:15378"/>
        <dbReference type="ChEBI" id="CHEBI:57783"/>
        <dbReference type="ChEBI" id="CHEBI:58349"/>
        <dbReference type="ChEBI" id="CHEBI:68483"/>
        <dbReference type="ChEBI" id="CHEBI:70757"/>
        <dbReference type="EC" id="1.3.1.98"/>
    </reaction>
</comment>
<dbReference type="GO" id="GO:0005829">
    <property type="term" value="C:cytosol"/>
    <property type="evidence" value="ECO:0007669"/>
    <property type="project" value="TreeGrafter"/>
</dbReference>
<dbReference type="UniPathway" id="UPA00219"/>
<evidence type="ECO:0000256" key="5">
    <source>
        <dbReference type="ARBA" id="ARBA00022490"/>
    </source>
</evidence>
<evidence type="ECO:0000256" key="14">
    <source>
        <dbReference type="ARBA" id="ARBA00023316"/>
    </source>
</evidence>
<evidence type="ECO:0000256" key="8">
    <source>
        <dbReference type="ARBA" id="ARBA00022827"/>
    </source>
</evidence>
<dbReference type="eggNOG" id="COG0812">
    <property type="taxonomic scope" value="Bacteria"/>
</dbReference>
<dbReference type="PANTHER" id="PTHR21071:SF4">
    <property type="entry name" value="UDP-N-ACETYLENOLPYRUVOYLGLUCOSAMINE REDUCTASE"/>
    <property type="match status" value="1"/>
</dbReference>
<keyword evidence="11 16" id="KW-0573">Peptidoglycan synthesis</keyword>
<accession>S0EYF9</accession>
<keyword evidence="12 16" id="KW-0560">Oxidoreductase</keyword>
<dbReference type="EC" id="1.3.1.98" evidence="16"/>
<organism evidence="18 19">
    <name type="scientific">Chthonomonas calidirosea (strain DSM 23976 / ICMP 18418 / T49)</name>
    <dbReference type="NCBI Taxonomy" id="1303518"/>
    <lineage>
        <taxon>Bacteria</taxon>
        <taxon>Bacillati</taxon>
        <taxon>Armatimonadota</taxon>
        <taxon>Chthonomonadia</taxon>
        <taxon>Chthonomonadales</taxon>
        <taxon>Chthonomonadaceae</taxon>
        <taxon>Chthonomonas</taxon>
    </lineage>
</organism>
<dbReference type="SUPFAM" id="SSF56194">
    <property type="entry name" value="Uridine diphospho-N-Acetylenolpyruvylglucosamine reductase, MurB, C-terminal domain"/>
    <property type="match status" value="1"/>
</dbReference>
<dbReference type="RefSeq" id="WP_016482426.1">
    <property type="nucleotide sequence ID" value="NC_021487.1"/>
</dbReference>
<dbReference type="KEGG" id="ccz:CCALI_01055"/>
<proteinExistence type="inferred from homology"/>
<evidence type="ECO:0000256" key="16">
    <source>
        <dbReference type="HAMAP-Rule" id="MF_00037"/>
    </source>
</evidence>
<evidence type="ECO:0000256" key="12">
    <source>
        <dbReference type="ARBA" id="ARBA00023002"/>
    </source>
</evidence>
<comment type="cofactor">
    <cofactor evidence="1 16">
        <name>FAD</name>
        <dbReference type="ChEBI" id="CHEBI:57692"/>
    </cofactor>
</comment>
<dbReference type="NCBIfam" id="TIGR00179">
    <property type="entry name" value="murB"/>
    <property type="match status" value="1"/>
</dbReference>
<dbReference type="Gene3D" id="3.30.43.10">
    <property type="entry name" value="Uridine Diphospho-n-acetylenolpyruvylglucosamine Reductase, domain 2"/>
    <property type="match status" value="1"/>
</dbReference>
<dbReference type="GO" id="GO:0051301">
    <property type="term" value="P:cell division"/>
    <property type="evidence" value="ECO:0007669"/>
    <property type="project" value="UniProtKB-KW"/>
</dbReference>
<dbReference type="PATRIC" id="fig|1303518.3.peg.1071"/>
<evidence type="ECO:0000256" key="15">
    <source>
        <dbReference type="ARBA" id="ARBA00048914"/>
    </source>
</evidence>
<dbReference type="InterPro" id="IPR036635">
    <property type="entry name" value="MurB_C_sf"/>
</dbReference>
<dbReference type="Proteomes" id="UP000014227">
    <property type="component" value="Chromosome I"/>
</dbReference>
<dbReference type="InterPro" id="IPR016167">
    <property type="entry name" value="FAD-bd_PCMH_sub1"/>
</dbReference>
<dbReference type="InterPro" id="IPR011601">
    <property type="entry name" value="MurB_C"/>
</dbReference>
<comment type="pathway">
    <text evidence="4 16">Cell wall biogenesis; peptidoglycan biosynthesis.</text>
</comment>
<evidence type="ECO:0000256" key="13">
    <source>
        <dbReference type="ARBA" id="ARBA00023306"/>
    </source>
</evidence>
<gene>
    <name evidence="16" type="primary">murB</name>
    <name evidence="18" type="ORF">CCALI_01055</name>
</gene>
<feature type="active site" evidence="16">
    <location>
        <position position="322"/>
    </location>
</feature>
<evidence type="ECO:0000256" key="1">
    <source>
        <dbReference type="ARBA" id="ARBA00001974"/>
    </source>
</evidence>
<evidence type="ECO:0000256" key="6">
    <source>
        <dbReference type="ARBA" id="ARBA00022618"/>
    </source>
</evidence>
<dbReference type="InterPro" id="IPR016169">
    <property type="entry name" value="FAD-bd_PCMH_sub2"/>
</dbReference>
<dbReference type="GO" id="GO:0008762">
    <property type="term" value="F:UDP-N-acetylmuramate dehydrogenase activity"/>
    <property type="evidence" value="ECO:0007669"/>
    <property type="project" value="UniProtKB-UniRule"/>
</dbReference>
<dbReference type="GO" id="GO:0071949">
    <property type="term" value="F:FAD binding"/>
    <property type="evidence" value="ECO:0007669"/>
    <property type="project" value="InterPro"/>
</dbReference>
<dbReference type="Pfam" id="PF01565">
    <property type="entry name" value="FAD_binding_4"/>
    <property type="match status" value="1"/>
</dbReference>
<keyword evidence="19" id="KW-1185">Reference proteome</keyword>
<evidence type="ECO:0000313" key="19">
    <source>
        <dbReference type="Proteomes" id="UP000014227"/>
    </source>
</evidence>
<dbReference type="SUPFAM" id="SSF56176">
    <property type="entry name" value="FAD-binding/transporter-associated domain-like"/>
    <property type="match status" value="1"/>
</dbReference>
<dbReference type="PANTHER" id="PTHR21071">
    <property type="entry name" value="UDP-N-ACETYLENOLPYRUVOYLGLUCOSAMINE REDUCTASE"/>
    <property type="match status" value="1"/>
</dbReference>
<dbReference type="NCBIfam" id="NF010480">
    <property type="entry name" value="PRK13905.1"/>
    <property type="match status" value="1"/>
</dbReference>
<dbReference type="GO" id="GO:0009252">
    <property type="term" value="P:peptidoglycan biosynthetic process"/>
    <property type="evidence" value="ECO:0007669"/>
    <property type="project" value="UniProtKB-UniRule"/>
</dbReference>
<dbReference type="HAMAP" id="MF_00037">
    <property type="entry name" value="MurB"/>
    <property type="match status" value="1"/>
</dbReference>
<dbReference type="Gene3D" id="3.30.465.10">
    <property type="match status" value="1"/>
</dbReference>
<evidence type="ECO:0000256" key="3">
    <source>
        <dbReference type="ARBA" id="ARBA00004496"/>
    </source>
</evidence>
<evidence type="ECO:0000256" key="7">
    <source>
        <dbReference type="ARBA" id="ARBA00022630"/>
    </source>
</evidence>
<dbReference type="EMBL" id="HF951689">
    <property type="protein sequence ID" value="CCW34877.1"/>
    <property type="molecule type" value="Genomic_DNA"/>
</dbReference>
<dbReference type="Pfam" id="PF02873">
    <property type="entry name" value="MurB_C"/>
    <property type="match status" value="1"/>
</dbReference>
<feature type="active site" evidence="16">
    <location>
        <position position="180"/>
    </location>
</feature>
<dbReference type="InterPro" id="IPR006094">
    <property type="entry name" value="Oxid_FAD_bind_N"/>
</dbReference>
<feature type="domain" description="FAD-binding PCMH-type" evidence="17">
    <location>
        <begin position="39"/>
        <end position="204"/>
    </location>
</feature>
<evidence type="ECO:0000256" key="4">
    <source>
        <dbReference type="ARBA" id="ARBA00004752"/>
    </source>
</evidence>
<dbReference type="InterPro" id="IPR016166">
    <property type="entry name" value="FAD-bd_PCMH"/>
</dbReference>
<dbReference type="PROSITE" id="PS51387">
    <property type="entry name" value="FAD_PCMH"/>
    <property type="match status" value="1"/>
</dbReference>
<keyword evidence="5 16" id="KW-0963">Cytoplasm</keyword>
<keyword evidence="7 16" id="KW-0285">Flavoprotein</keyword>
<evidence type="ECO:0000313" key="18">
    <source>
        <dbReference type="EMBL" id="CCW34877.1"/>
    </source>
</evidence>
<dbReference type="AlphaFoldDB" id="S0EYF9"/>
<dbReference type="STRING" id="454171.CP488_00101"/>
<dbReference type="InterPro" id="IPR036318">
    <property type="entry name" value="FAD-bd_PCMH-like_sf"/>
</dbReference>
<feature type="active site" description="Proton donor" evidence="16">
    <location>
        <position position="232"/>
    </location>
</feature>
<evidence type="ECO:0000256" key="2">
    <source>
        <dbReference type="ARBA" id="ARBA00003921"/>
    </source>
</evidence>
<keyword evidence="6 16" id="KW-0132">Cell division</keyword>